<name>M3BVH7_SPHMS</name>
<keyword evidence="2" id="KW-1185">Reference proteome</keyword>
<protein>
    <submittedName>
        <fullName evidence="1">Uncharacterized protein</fullName>
    </submittedName>
</protein>
<reference evidence="1 2" key="1">
    <citation type="journal article" date="2012" name="PLoS Pathog.">
        <title>Diverse lifestyles and strategies of plant pathogenesis encoded in the genomes of eighteen Dothideomycetes fungi.</title>
        <authorList>
            <person name="Ohm R.A."/>
            <person name="Feau N."/>
            <person name="Henrissat B."/>
            <person name="Schoch C.L."/>
            <person name="Horwitz B.A."/>
            <person name="Barry K.W."/>
            <person name="Condon B.J."/>
            <person name="Copeland A.C."/>
            <person name="Dhillon B."/>
            <person name="Glaser F."/>
            <person name="Hesse C.N."/>
            <person name="Kosti I."/>
            <person name="LaButti K."/>
            <person name="Lindquist E.A."/>
            <person name="Lucas S."/>
            <person name="Salamov A.A."/>
            <person name="Bradshaw R.E."/>
            <person name="Ciuffetti L."/>
            <person name="Hamelin R.C."/>
            <person name="Kema G.H.J."/>
            <person name="Lawrence C."/>
            <person name="Scott J.A."/>
            <person name="Spatafora J.W."/>
            <person name="Turgeon B.G."/>
            <person name="de Wit P.J.G.M."/>
            <person name="Zhong S."/>
            <person name="Goodwin S.B."/>
            <person name="Grigoriev I.V."/>
        </authorList>
    </citation>
    <scope>NUCLEOTIDE SEQUENCE [LARGE SCALE GENOMIC DNA]</scope>
    <source>
        <strain evidence="1 2">SO2202</strain>
    </source>
</reference>
<sequence length="104" mass="11818">MTNQDEVPPQAHIGHPTIHIRLIGPVALIHPIHAPTRAQLTPAGDLLHPHDHMNIFNISPLSKFDHVHWEHRMPLPKPKVELVQGRLGDFARCQHNVFTLGVRR</sequence>
<evidence type="ECO:0000313" key="1">
    <source>
        <dbReference type="EMBL" id="EMF11324.1"/>
    </source>
</evidence>
<dbReference type="EMBL" id="KB456266">
    <property type="protein sequence ID" value="EMF11324.1"/>
    <property type="molecule type" value="Genomic_DNA"/>
</dbReference>
<proteinExistence type="predicted"/>
<dbReference type="AlphaFoldDB" id="M3BVH7"/>
<dbReference type="GeneID" id="27898579"/>
<dbReference type="RefSeq" id="XP_016759445.1">
    <property type="nucleotide sequence ID" value="XM_016901442.1"/>
</dbReference>
<organism evidence="1 2">
    <name type="scientific">Sphaerulina musiva (strain SO2202)</name>
    <name type="common">Poplar stem canker fungus</name>
    <name type="synonym">Septoria musiva</name>
    <dbReference type="NCBI Taxonomy" id="692275"/>
    <lineage>
        <taxon>Eukaryota</taxon>
        <taxon>Fungi</taxon>
        <taxon>Dikarya</taxon>
        <taxon>Ascomycota</taxon>
        <taxon>Pezizomycotina</taxon>
        <taxon>Dothideomycetes</taxon>
        <taxon>Dothideomycetidae</taxon>
        <taxon>Mycosphaerellales</taxon>
        <taxon>Mycosphaerellaceae</taxon>
        <taxon>Sphaerulina</taxon>
    </lineage>
</organism>
<dbReference type="Proteomes" id="UP000016931">
    <property type="component" value="Unassembled WGS sequence"/>
</dbReference>
<gene>
    <name evidence="1" type="ORF">SEPMUDRAFT_118622</name>
</gene>
<accession>M3BVH7</accession>
<evidence type="ECO:0000313" key="2">
    <source>
        <dbReference type="Proteomes" id="UP000016931"/>
    </source>
</evidence>
<dbReference type="HOGENOM" id="CLU_2251747_0_0_1"/>